<evidence type="ECO:0000256" key="2">
    <source>
        <dbReference type="ARBA" id="ARBA00008684"/>
    </source>
</evidence>
<dbReference type="RefSeq" id="XP_027122476.1">
    <property type="nucleotide sequence ID" value="XM_027266675.2"/>
</dbReference>
<comment type="catalytic activity">
    <reaction evidence="18">
        <text>L-threonyl-[protein] + ATP = O-phospho-L-threonyl-[protein] + ADP + H(+)</text>
        <dbReference type="Rhea" id="RHEA:46608"/>
        <dbReference type="Rhea" id="RHEA-COMP:11060"/>
        <dbReference type="Rhea" id="RHEA-COMP:11605"/>
        <dbReference type="ChEBI" id="CHEBI:15378"/>
        <dbReference type="ChEBI" id="CHEBI:30013"/>
        <dbReference type="ChEBI" id="CHEBI:30616"/>
        <dbReference type="ChEBI" id="CHEBI:61977"/>
        <dbReference type="ChEBI" id="CHEBI:456216"/>
        <dbReference type="EC" id="2.7.11.1"/>
    </reaction>
</comment>
<evidence type="ECO:0000256" key="14">
    <source>
        <dbReference type="ARBA" id="ARBA00022989"/>
    </source>
</evidence>
<feature type="signal peptide" evidence="22">
    <location>
        <begin position="1"/>
        <end position="23"/>
    </location>
</feature>
<dbReference type="Pfam" id="PF13855">
    <property type="entry name" value="LRR_8"/>
    <property type="match status" value="1"/>
</dbReference>
<evidence type="ECO:0000256" key="7">
    <source>
        <dbReference type="ARBA" id="ARBA00022679"/>
    </source>
</evidence>
<dbReference type="InterPro" id="IPR013210">
    <property type="entry name" value="LRR_N_plant-typ"/>
</dbReference>
<evidence type="ECO:0000256" key="11">
    <source>
        <dbReference type="ARBA" id="ARBA00022741"/>
    </source>
</evidence>
<keyword evidence="8 21" id="KW-0812">Transmembrane</keyword>
<dbReference type="Pfam" id="PF08263">
    <property type="entry name" value="LRRNT_2"/>
    <property type="match status" value="1"/>
</dbReference>
<dbReference type="PROSITE" id="PS50011">
    <property type="entry name" value="PROTEIN_KINASE_DOM"/>
    <property type="match status" value="1"/>
</dbReference>
<comment type="subcellular location">
    <subcellularLocation>
        <location evidence="1">Membrane</location>
        <topology evidence="1">Single-pass type I membrane protein</topology>
    </subcellularLocation>
</comment>
<keyword evidence="11 20" id="KW-0547">Nucleotide-binding</keyword>
<evidence type="ECO:0000256" key="13">
    <source>
        <dbReference type="ARBA" id="ARBA00022840"/>
    </source>
</evidence>
<dbReference type="GO" id="GO:0004674">
    <property type="term" value="F:protein serine/threonine kinase activity"/>
    <property type="evidence" value="ECO:0007669"/>
    <property type="project" value="UniProtKB-KW"/>
</dbReference>
<dbReference type="InterPro" id="IPR008271">
    <property type="entry name" value="Ser/Thr_kinase_AS"/>
</dbReference>
<evidence type="ECO:0000256" key="19">
    <source>
        <dbReference type="ARBA" id="ARBA00048679"/>
    </source>
</evidence>
<dbReference type="InterPro" id="IPR000719">
    <property type="entry name" value="Prot_kinase_dom"/>
</dbReference>
<keyword evidence="9 22" id="KW-0732">Signal</keyword>
<comment type="similarity">
    <text evidence="2">Belongs to the protein kinase superfamily. Ser/Thr protein kinase family.</text>
</comment>
<keyword evidence="7" id="KW-0808">Transferase</keyword>
<dbReference type="SUPFAM" id="SSF52047">
    <property type="entry name" value="RNI-like"/>
    <property type="match status" value="1"/>
</dbReference>
<evidence type="ECO:0000256" key="3">
    <source>
        <dbReference type="ARBA" id="ARBA00012513"/>
    </source>
</evidence>
<evidence type="ECO:0000256" key="10">
    <source>
        <dbReference type="ARBA" id="ARBA00022737"/>
    </source>
</evidence>
<dbReference type="GO" id="GO:0051707">
    <property type="term" value="P:response to other organism"/>
    <property type="evidence" value="ECO:0007669"/>
    <property type="project" value="UniProtKB-ARBA"/>
</dbReference>
<dbReference type="PROSITE" id="PS00107">
    <property type="entry name" value="PROTEIN_KINASE_ATP"/>
    <property type="match status" value="1"/>
</dbReference>
<dbReference type="InterPro" id="IPR003591">
    <property type="entry name" value="Leu-rich_rpt_typical-subtyp"/>
</dbReference>
<dbReference type="SUPFAM" id="SSF56112">
    <property type="entry name" value="Protein kinase-like (PK-like)"/>
    <property type="match status" value="1"/>
</dbReference>
<dbReference type="FunFam" id="3.80.10.10:FF:000691">
    <property type="entry name" value="Putative LRR receptor-like serine/threonine-protein kinase"/>
    <property type="match status" value="1"/>
</dbReference>
<keyword evidence="16" id="KW-0675">Receptor</keyword>
<keyword evidence="10" id="KW-0677">Repeat</keyword>
<dbReference type="OrthoDB" id="676979at2759"/>
<evidence type="ECO:0000259" key="23">
    <source>
        <dbReference type="PROSITE" id="PS50011"/>
    </source>
</evidence>
<feature type="domain" description="Protein kinase" evidence="23">
    <location>
        <begin position="804"/>
        <end position="1090"/>
    </location>
</feature>
<name>A0A6P6X6A0_COFAR</name>
<dbReference type="Proteomes" id="UP001652660">
    <property type="component" value="Chromosome 4c"/>
</dbReference>
<dbReference type="GO" id="GO:0016020">
    <property type="term" value="C:membrane"/>
    <property type="evidence" value="ECO:0007669"/>
    <property type="project" value="UniProtKB-SubCell"/>
</dbReference>
<gene>
    <name evidence="25" type="primary">LOC113739457</name>
</gene>
<reference evidence="24" key="1">
    <citation type="journal article" date="2025" name="Foods">
        <title>Unveiling the Microbial Signatures of Arabica Coffee Cherries: Insights into Ripeness Specific Diversity, Functional Traits, and Implications for Quality and Safety.</title>
        <authorList>
            <consortium name="RefSeq"/>
            <person name="Tenea G.N."/>
            <person name="Cifuentes V."/>
            <person name="Reyes P."/>
            <person name="Cevallos-Vallejos M."/>
        </authorList>
    </citation>
    <scope>NUCLEOTIDE SEQUENCE [LARGE SCALE GENOMIC DNA]</scope>
</reference>
<keyword evidence="4" id="KW-0723">Serine/threonine-protein kinase</keyword>
<dbReference type="Gene3D" id="3.30.200.20">
    <property type="entry name" value="Phosphorylase Kinase, domain 1"/>
    <property type="match status" value="1"/>
</dbReference>
<reference evidence="25" key="2">
    <citation type="submission" date="2025-08" db="UniProtKB">
        <authorList>
            <consortium name="RefSeq"/>
        </authorList>
    </citation>
    <scope>IDENTIFICATION</scope>
    <source>
        <tissue evidence="25">Leaves</tissue>
    </source>
</reference>
<evidence type="ECO:0000256" key="1">
    <source>
        <dbReference type="ARBA" id="ARBA00004479"/>
    </source>
</evidence>
<dbReference type="InterPro" id="IPR011009">
    <property type="entry name" value="Kinase-like_dom_sf"/>
</dbReference>
<evidence type="ECO:0000256" key="6">
    <source>
        <dbReference type="ARBA" id="ARBA00022614"/>
    </source>
</evidence>
<evidence type="ECO:0000256" key="4">
    <source>
        <dbReference type="ARBA" id="ARBA00022527"/>
    </source>
</evidence>
<evidence type="ECO:0000313" key="25">
    <source>
        <dbReference type="RefSeq" id="XP_027122476.1"/>
    </source>
</evidence>
<dbReference type="FunFam" id="3.80.10.10:FF:000062">
    <property type="entry name" value="protein STRUBBELIG-RECEPTOR FAMILY 3"/>
    <property type="match status" value="1"/>
</dbReference>
<evidence type="ECO:0000256" key="22">
    <source>
        <dbReference type="SAM" id="SignalP"/>
    </source>
</evidence>
<accession>A0A6P6X6A0</accession>
<evidence type="ECO:0000256" key="15">
    <source>
        <dbReference type="ARBA" id="ARBA00023136"/>
    </source>
</evidence>
<proteinExistence type="inferred from homology"/>
<protein>
    <recommendedName>
        <fullName evidence="3">non-specific serine/threonine protein kinase</fullName>
        <ecNumber evidence="3">2.7.11.1</ecNumber>
    </recommendedName>
</protein>
<evidence type="ECO:0000256" key="21">
    <source>
        <dbReference type="SAM" id="Phobius"/>
    </source>
</evidence>
<keyword evidence="5" id="KW-0597">Phosphoprotein</keyword>
<dbReference type="Gene3D" id="3.80.10.10">
    <property type="entry name" value="Ribonuclease Inhibitor"/>
    <property type="match status" value="5"/>
</dbReference>
<dbReference type="GO" id="GO:0005524">
    <property type="term" value="F:ATP binding"/>
    <property type="evidence" value="ECO:0007669"/>
    <property type="project" value="UniProtKB-UniRule"/>
</dbReference>
<keyword evidence="13 20" id="KW-0067">ATP-binding</keyword>
<dbReference type="SMART" id="SM00220">
    <property type="entry name" value="S_TKc"/>
    <property type="match status" value="1"/>
</dbReference>
<dbReference type="Pfam" id="PF00069">
    <property type="entry name" value="Pkinase"/>
    <property type="match status" value="1"/>
</dbReference>
<feature type="binding site" evidence="20">
    <location>
        <position position="833"/>
    </location>
    <ligand>
        <name>ATP</name>
        <dbReference type="ChEBI" id="CHEBI:30616"/>
    </ligand>
</feature>
<dbReference type="InterPro" id="IPR001611">
    <property type="entry name" value="Leu-rich_rpt"/>
</dbReference>
<organism evidence="24 25">
    <name type="scientific">Coffea arabica</name>
    <name type="common">Arabian coffee</name>
    <dbReference type="NCBI Taxonomy" id="13443"/>
    <lineage>
        <taxon>Eukaryota</taxon>
        <taxon>Viridiplantae</taxon>
        <taxon>Streptophyta</taxon>
        <taxon>Embryophyta</taxon>
        <taxon>Tracheophyta</taxon>
        <taxon>Spermatophyta</taxon>
        <taxon>Magnoliopsida</taxon>
        <taxon>eudicotyledons</taxon>
        <taxon>Gunneridae</taxon>
        <taxon>Pentapetalae</taxon>
        <taxon>asterids</taxon>
        <taxon>lamiids</taxon>
        <taxon>Gentianales</taxon>
        <taxon>Rubiaceae</taxon>
        <taxon>Ixoroideae</taxon>
        <taxon>Gardenieae complex</taxon>
        <taxon>Bertiereae - Coffeeae clade</taxon>
        <taxon>Coffeeae</taxon>
        <taxon>Coffea</taxon>
    </lineage>
</organism>
<dbReference type="InterPro" id="IPR032675">
    <property type="entry name" value="LRR_dom_sf"/>
</dbReference>
<dbReference type="FunFam" id="3.80.10.10:FF:000041">
    <property type="entry name" value="LRR receptor-like serine/threonine-protein kinase ERECTA"/>
    <property type="match status" value="1"/>
</dbReference>
<dbReference type="CDD" id="cd14066">
    <property type="entry name" value="STKc_IRAK"/>
    <property type="match status" value="1"/>
</dbReference>
<dbReference type="PANTHER" id="PTHR48056">
    <property type="entry name" value="LRR RECEPTOR-LIKE SERINE/THREONINE-PROTEIN KINASE-RELATED"/>
    <property type="match status" value="1"/>
</dbReference>
<dbReference type="SUPFAM" id="SSF52058">
    <property type="entry name" value="L domain-like"/>
    <property type="match status" value="1"/>
</dbReference>
<dbReference type="GO" id="GO:0006952">
    <property type="term" value="P:defense response"/>
    <property type="evidence" value="ECO:0007669"/>
    <property type="project" value="UniProtKB-ARBA"/>
</dbReference>
<dbReference type="PANTHER" id="PTHR48056:SF89">
    <property type="entry name" value="OS06G0585982 PROTEIN"/>
    <property type="match status" value="1"/>
</dbReference>
<dbReference type="InterPro" id="IPR017441">
    <property type="entry name" value="Protein_kinase_ATP_BS"/>
</dbReference>
<dbReference type="FunFam" id="1.10.510.10:FF:000309">
    <property type="entry name" value="Leucine-rich repeat receptor-like protein kinase"/>
    <property type="match status" value="1"/>
</dbReference>
<dbReference type="EC" id="2.7.11.1" evidence="3"/>
<keyword evidence="6" id="KW-0433">Leucine-rich repeat</keyword>
<comment type="catalytic activity">
    <reaction evidence="19">
        <text>L-seryl-[protein] + ATP = O-phospho-L-seryl-[protein] + ADP + H(+)</text>
        <dbReference type="Rhea" id="RHEA:17989"/>
        <dbReference type="Rhea" id="RHEA-COMP:9863"/>
        <dbReference type="Rhea" id="RHEA-COMP:11604"/>
        <dbReference type="ChEBI" id="CHEBI:15378"/>
        <dbReference type="ChEBI" id="CHEBI:29999"/>
        <dbReference type="ChEBI" id="CHEBI:30616"/>
        <dbReference type="ChEBI" id="CHEBI:83421"/>
        <dbReference type="ChEBI" id="CHEBI:456216"/>
        <dbReference type="EC" id="2.7.11.1"/>
    </reaction>
</comment>
<keyword evidence="15 21" id="KW-0472">Membrane</keyword>
<dbReference type="Gene3D" id="1.10.510.10">
    <property type="entry name" value="Transferase(Phosphotransferase) domain 1"/>
    <property type="match status" value="1"/>
</dbReference>
<dbReference type="Pfam" id="PF00560">
    <property type="entry name" value="LRR_1"/>
    <property type="match status" value="10"/>
</dbReference>
<dbReference type="InterPro" id="IPR050647">
    <property type="entry name" value="Plant_LRR-RLKs"/>
</dbReference>
<dbReference type="SMART" id="SM00369">
    <property type="entry name" value="LRR_TYP"/>
    <property type="match status" value="5"/>
</dbReference>
<keyword evidence="24" id="KW-1185">Reference proteome</keyword>
<dbReference type="GeneID" id="113739457"/>
<keyword evidence="17" id="KW-0325">Glycoprotein</keyword>
<keyword evidence="12" id="KW-0418">Kinase</keyword>
<evidence type="ECO:0000256" key="8">
    <source>
        <dbReference type="ARBA" id="ARBA00022692"/>
    </source>
</evidence>
<evidence type="ECO:0000256" key="20">
    <source>
        <dbReference type="PROSITE-ProRule" id="PRU10141"/>
    </source>
</evidence>
<sequence>MSEDESDHLFYVALLSFLVLITGKLVASDSLDTDKQVLLNLKSFLEDKNPVNRGSYNLWNSAGTSPCTWPGISCDSHGNRVIGINLSGNNIAGGLFGNFSELTQLSYLDLSMNTIGGAIPDDLGRCQNLKSLNLSHNLFDGEINLTLLKSLQVLDLAVNRIDGDIRSAFPENCTSLVVANVSANAFTGDVGNMFVGCSNLKYLDLSTNNLTGSLWSGFDRLKELTLYENKFTGTVPSSFLTGNCSLQILDLFHNQFVGLFPKEISNCKDLVILNLNENKFSGLIATEIGSISGLQELHMGSNNFSKDIPESLVGLSNLTFLDLSGNGFGGDIQDIFGEFKQVRFLVLHGNSYTGGLYTSGILGLSNIYRLDLSYNSLSGSLPIEVSQIMSLRYLILAYNQFTGQIPSEYGNFQAIQFLDLSFNMLNGSIPSSLGKLSSLLWLTLADNQLSGEIPPELGNCSSLLWLNLANNQLSGTIPPQLTTIGANPMPTFLFNRQNTKITAGLGECLPMRRWIPADYAPFSFVFNLLNRKNCRNLWDKLHTGYGLFQVCVPGSNVRTSDISGYLQLASNQLSGEVPPDIGNMRNFSMLHLGFNQFYGKLPSEIALMGLVVLNITRNNFSGDIPTEIGNIKCMQNLDLSYNNFSGTFPASFNKLSDLSKFNISYNPYIAGVIPETGQLATFEKWSFLGDPHLRLPPFIDNSTGGGQGTKSESAKKPKKLGAFLAFLALLLAFLLCGVMTLIVCLMIKSPTDLPGYLLEESKGMHELVSTSSSSSPWLSDRVMVIRLDKTAFTHADILQATSNFSNDRIIGRGGSGIVYRGVLPNGTEVAIKKLQREGVEGEREFQAEMEALSGNGFGWPHPNLVKLYGWCLDGSEKLLVYEYMEGGTLEDLIIDRTRFTWKRRIEVAVDVAHALVYLHHECYPCIVHRDVKASNVLLDKNGKARVTDFGLARVINGGSHVSTMVAGTIGYVAPEYGQIWHATTKGDVYSYGVLVMELATGRRAVDGGEECLLEWARRVMGDGRQGFTRSLIPVSLLVSGLEKGAEEMCELLRIGIRCTTETPQARPNMKEVLAMLLQISGRGSRRHQSYGSSSSSG</sequence>
<feature type="chain" id="PRO_5028228791" description="non-specific serine/threonine protein kinase" evidence="22">
    <location>
        <begin position="24"/>
        <end position="1097"/>
    </location>
</feature>
<evidence type="ECO:0000256" key="9">
    <source>
        <dbReference type="ARBA" id="ARBA00022729"/>
    </source>
</evidence>
<evidence type="ECO:0000256" key="18">
    <source>
        <dbReference type="ARBA" id="ARBA00047899"/>
    </source>
</evidence>
<dbReference type="FunFam" id="3.30.200.20:FF:000309">
    <property type="entry name" value="Leucine-rich repeat receptor protein kinase MSP1"/>
    <property type="match status" value="1"/>
</dbReference>
<dbReference type="GO" id="GO:0033612">
    <property type="term" value="F:receptor serine/threonine kinase binding"/>
    <property type="evidence" value="ECO:0007669"/>
    <property type="project" value="TreeGrafter"/>
</dbReference>
<feature type="transmembrane region" description="Helical" evidence="21">
    <location>
        <begin position="720"/>
        <end position="747"/>
    </location>
</feature>
<evidence type="ECO:0000256" key="16">
    <source>
        <dbReference type="ARBA" id="ARBA00023170"/>
    </source>
</evidence>
<keyword evidence="14 21" id="KW-1133">Transmembrane helix</keyword>
<dbReference type="PROSITE" id="PS51450">
    <property type="entry name" value="LRR"/>
    <property type="match status" value="1"/>
</dbReference>
<evidence type="ECO:0000256" key="5">
    <source>
        <dbReference type="ARBA" id="ARBA00022553"/>
    </source>
</evidence>
<evidence type="ECO:0000256" key="12">
    <source>
        <dbReference type="ARBA" id="ARBA00022777"/>
    </source>
</evidence>
<evidence type="ECO:0000256" key="17">
    <source>
        <dbReference type="ARBA" id="ARBA00023180"/>
    </source>
</evidence>
<dbReference type="PROSITE" id="PS00108">
    <property type="entry name" value="PROTEIN_KINASE_ST"/>
    <property type="match status" value="1"/>
</dbReference>
<evidence type="ECO:0000313" key="24">
    <source>
        <dbReference type="Proteomes" id="UP001652660"/>
    </source>
</evidence>
<dbReference type="AlphaFoldDB" id="A0A6P6X6A0"/>